<dbReference type="AlphaFoldDB" id="A0A2Z7B808"/>
<accession>A0A2Z7B808</accession>
<evidence type="ECO:0000313" key="1">
    <source>
        <dbReference type="EMBL" id="KZV27865.1"/>
    </source>
</evidence>
<organism evidence="1 2">
    <name type="scientific">Dorcoceras hygrometricum</name>
    <dbReference type="NCBI Taxonomy" id="472368"/>
    <lineage>
        <taxon>Eukaryota</taxon>
        <taxon>Viridiplantae</taxon>
        <taxon>Streptophyta</taxon>
        <taxon>Embryophyta</taxon>
        <taxon>Tracheophyta</taxon>
        <taxon>Spermatophyta</taxon>
        <taxon>Magnoliopsida</taxon>
        <taxon>eudicotyledons</taxon>
        <taxon>Gunneridae</taxon>
        <taxon>Pentapetalae</taxon>
        <taxon>asterids</taxon>
        <taxon>lamiids</taxon>
        <taxon>Lamiales</taxon>
        <taxon>Gesneriaceae</taxon>
        <taxon>Didymocarpoideae</taxon>
        <taxon>Trichosporeae</taxon>
        <taxon>Loxocarpinae</taxon>
        <taxon>Dorcoceras</taxon>
    </lineage>
</organism>
<protein>
    <submittedName>
        <fullName evidence="1">Amino acid transporter</fullName>
    </submittedName>
</protein>
<reference evidence="1 2" key="1">
    <citation type="journal article" date="2015" name="Proc. Natl. Acad. Sci. U.S.A.">
        <title>The resurrection genome of Boea hygrometrica: A blueprint for survival of dehydration.</title>
        <authorList>
            <person name="Xiao L."/>
            <person name="Yang G."/>
            <person name="Zhang L."/>
            <person name="Yang X."/>
            <person name="Zhao S."/>
            <person name="Ji Z."/>
            <person name="Zhou Q."/>
            <person name="Hu M."/>
            <person name="Wang Y."/>
            <person name="Chen M."/>
            <person name="Xu Y."/>
            <person name="Jin H."/>
            <person name="Xiao X."/>
            <person name="Hu G."/>
            <person name="Bao F."/>
            <person name="Hu Y."/>
            <person name="Wan P."/>
            <person name="Li L."/>
            <person name="Deng X."/>
            <person name="Kuang T."/>
            <person name="Xiang C."/>
            <person name="Zhu J.K."/>
            <person name="Oliver M.J."/>
            <person name="He Y."/>
        </authorList>
    </citation>
    <scope>NUCLEOTIDE SEQUENCE [LARGE SCALE GENOMIC DNA]</scope>
    <source>
        <strain evidence="2">cv. XS01</strain>
    </source>
</reference>
<sequence>MQTKHPNRDLNHQKSPKIDKFQQINLIQFQVSHVEHIFEEQRVETAVDSSAEETVGVFEESEPTVAHEPVVETTAEEVLPTSVDDVDDIIQQVLAETAQLVVTETAEGEHPHGTKVVDRVFGDQKTNRADAMVHWFDLPYEVLVARDTECIFKTASDTDEEEFVADTVTGTDVGVQTESCQNDYFVEEPLEGTEPVAEVEMAGVEQSVDEAMSLEDILMTIPVEVPFPSANVEITPITLGKSISIPEVDEGDWYKASLPKINPEEKGKAPLQYRDPIKGKPPKEIFSLIVVDIDLLVQLREQVLDEVYRFFNSFSFKKLPTLKVEDISEKEEQVLSWGETDSTRVALNRRMYILTKYRELLIRKFLEARKINFVPGEGFSATDLKVLEMLSDLHKFVVEDLKEQSMAHDLT</sequence>
<dbReference type="EMBL" id="KV010255">
    <property type="protein sequence ID" value="KZV27865.1"/>
    <property type="molecule type" value="Genomic_DNA"/>
</dbReference>
<evidence type="ECO:0000313" key="2">
    <source>
        <dbReference type="Proteomes" id="UP000250235"/>
    </source>
</evidence>
<gene>
    <name evidence="1" type="ORF">F511_33918</name>
</gene>
<keyword evidence="2" id="KW-1185">Reference proteome</keyword>
<dbReference type="Proteomes" id="UP000250235">
    <property type="component" value="Unassembled WGS sequence"/>
</dbReference>
<name>A0A2Z7B808_9LAMI</name>
<proteinExistence type="predicted"/>